<organism evidence="1 2">
    <name type="scientific">Luteococcus japonicus LSP_Lj1</name>
    <dbReference type="NCBI Taxonomy" id="1255658"/>
    <lineage>
        <taxon>Bacteria</taxon>
        <taxon>Bacillati</taxon>
        <taxon>Actinomycetota</taxon>
        <taxon>Actinomycetes</taxon>
        <taxon>Propionibacteriales</taxon>
        <taxon>Propionibacteriaceae</taxon>
        <taxon>Luteococcus</taxon>
    </lineage>
</organism>
<evidence type="ECO:0000313" key="1">
    <source>
        <dbReference type="EMBL" id="SJN41430.1"/>
    </source>
</evidence>
<dbReference type="Gene3D" id="1.10.10.10">
    <property type="entry name" value="Winged helix-like DNA-binding domain superfamily/Winged helix DNA-binding domain"/>
    <property type="match status" value="1"/>
</dbReference>
<reference evidence="1 2" key="1">
    <citation type="submission" date="2017-02" db="EMBL/GenBank/DDBJ databases">
        <authorList>
            <person name="Peterson S.W."/>
        </authorList>
    </citation>
    <scope>NUCLEOTIDE SEQUENCE [LARGE SCALE GENOMIC DNA]</scope>
    <source>
        <strain evidence="1 2">LSP_Lj1</strain>
    </source>
</reference>
<name>A0A1R4KAS7_9ACTN</name>
<proteinExistence type="predicted"/>
<accession>A0A1R4KAS7</accession>
<evidence type="ECO:0000313" key="2">
    <source>
        <dbReference type="Proteomes" id="UP000188342"/>
    </source>
</evidence>
<dbReference type="InterPro" id="IPR036388">
    <property type="entry name" value="WH-like_DNA-bd_sf"/>
</dbReference>
<dbReference type="Proteomes" id="UP000188342">
    <property type="component" value="Unassembled WGS sequence"/>
</dbReference>
<dbReference type="STRING" id="1255658.FM114_12750"/>
<dbReference type="AlphaFoldDB" id="A0A1R4KAS7"/>
<gene>
    <name evidence="1" type="ORF">FM114_12750</name>
</gene>
<protein>
    <submittedName>
        <fullName evidence="1">Two-component system response-regulator</fullName>
    </submittedName>
</protein>
<sequence length="62" mass="6566">MASGNQAIAARLVVTDGAVHEHIRSIFNKLDLPPDHESDRRVVSVLSHLQATGVGRGGKALP</sequence>
<dbReference type="RefSeq" id="WP_218668563.1">
    <property type="nucleotide sequence ID" value="NZ_FUKQ01000047.1"/>
</dbReference>
<dbReference type="EMBL" id="FUKQ01000047">
    <property type="protein sequence ID" value="SJN41430.1"/>
    <property type="molecule type" value="Genomic_DNA"/>
</dbReference>
<keyword evidence="2" id="KW-1185">Reference proteome</keyword>